<accession>A0A941DQ13</accession>
<proteinExistence type="predicted"/>
<evidence type="ECO:0000313" key="2">
    <source>
        <dbReference type="EMBL" id="MBR7794829.1"/>
    </source>
</evidence>
<dbReference type="RefSeq" id="WP_026680932.1">
    <property type="nucleotide sequence ID" value="NZ_BAAACY010000099.1"/>
</dbReference>
<evidence type="ECO:0000259" key="1">
    <source>
        <dbReference type="Pfam" id="PF01248"/>
    </source>
</evidence>
<organism evidence="2 3">
    <name type="scientific">Virgibacillus salarius</name>
    <dbReference type="NCBI Taxonomy" id="447199"/>
    <lineage>
        <taxon>Bacteria</taxon>
        <taxon>Bacillati</taxon>
        <taxon>Bacillota</taxon>
        <taxon>Bacilli</taxon>
        <taxon>Bacillales</taxon>
        <taxon>Bacillaceae</taxon>
        <taxon>Virgibacillus</taxon>
    </lineage>
</organism>
<comment type="caution">
    <text evidence="2">The sequence shown here is derived from an EMBL/GenBank/DDBJ whole genome shotgun (WGS) entry which is preliminary data.</text>
</comment>
<reference evidence="2" key="1">
    <citation type="submission" date="2021-04" db="EMBL/GenBank/DDBJ databases">
        <title>Isolation and polyphasic classification of algal microorganism.</title>
        <authorList>
            <person name="Wang S."/>
        </authorList>
    </citation>
    <scope>NUCLEOTIDE SEQUENCE</scope>
    <source>
        <strain evidence="2">720a</strain>
    </source>
</reference>
<dbReference type="EMBL" id="JAGSOT010000004">
    <property type="protein sequence ID" value="MBR7794829.1"/>
    <property type="molecule type" value="Genomic_DNA"/>
</dbReference>
<feature type="domain" description="Ribosomal protein eL8/eL30/eS12/Gadd45" evidence="1">
    <location>
        <begin position="7"/>
        <end position="92"/>
    </location>
</feature>
<dbReference type="AlphaFoldDB" id="A0A941DQ13"/>
<dbReference type="InterPro" id="IPR029064">
    <property type="entry name" value="Ribosomal_eL30-like_sf"/>
</dbReference>
<dbReference type="Proteomes" id="UP000675284">
    <property type="component" value="Unassembled WGS sequence"/>
</dbReference>
<sequence length="99" mass="10842">MKSNYLNLLGLAHRAGKCVLGEDAILKEIRSNRAKLVLLANDIGPQTRKKLTDKCKTYEIPYVIVDDRDTISKAIGKAQRVAIAIIDAGFAAKFKSLLG</sequence>
<keyword evidence="3" id="KW-1185">Reference proteome</keyword>
<dbReference type="InterPro" id="IPR004038">
    <property type="entry name" value="Ribosomal_eL8/eL30/eS12/Gad45"/>
</dbReference>
<name>A0A941DQ13_9BACI</name>
<evidence type="ECO:0000313" key="3">
    <source>
        <dbReference type="Proteomes" id="UP000675284"/>
    </source>
</evidence>
<protein>
    <submittedName>
        <fullName evidence="2">YlxQ family RNA-binding protein</fullName>
    </submittedName>
</protein>
<gene>
    <name evidence="2" type="ORF">KCX74_02095</name>
</gene>
<dbReference type="NCBIfam" id="NF005825">
    <property type="entry name" value="PRK07714.1"/>
    <property type="match status" value="1"/>
</dbReference>
<dbReference type="SUPFAM" id="SSF55315">
    <property type="entry name" value="L30e-like"/>
    <property type="match status" value="1"/>
</dbReference>
<dbReference type="Pfam" id="PF01248">
    <property type="entry name" value="Ribosomal_L7Ae"/>
    <property type="match status" value="1"/>
</dbReference>
<dbReference type="Gene3D" id="3.30.1330.30">
    <property type="match status" value="1"/>
</dbReference>